<dbReference type="PROSITE" id="PS50181">
    <property type="entry name" value="FBOX"/>
    <property type="match status" value="1"/>
</dbReference>
<reference evidence="2" key="1">
    <citation type="submission" date="2023-03" db="EMBL/GenBank/DDBJ databases">
        <title>Massive genome expansion in bonnet fungi (Mycena s.s.) driven by repeated elements and novel gene families across ecological guilds.</title>
        <authorList>
            <consortium name="Lawrence Berkeley National Laboratory"/>
            <person name="Harder C.B."/>
            <person name="Miyauchi S."/>
            <person name="Viragh M."/>
            <person name="Kuo A."/>
            <person name="Thoen E."/>
            <person name="Andreopoulos B."/>
            <person name="Lu D."/>
            <person name="Skrede I."/>
            <person name="Drula E."/>
            <person name="Henrissat B."/>
            <person name="Morin E."/>
            <person name="Kohler A."/>
            <person name="Barry K."/>
            <person name="LaButti K."/>
            <person name="Morin E."/>
            <person name="Salamov A."/>
            <person name="Lipzen A."/>
            <person name="Mereny Z."/>
            <person name="Hegedus B."/>
            <person name="Baldrian P."/>
            <person name="Stursova M."/>
            <person name="Weitz H."/>
            <person name="Taylor A."/>
            <person name="Grigoriev I.V."/>
            <person name="Nagy L.G."/>
            <person name="Martin F."/>
            <person name="Kauserud H."/>
        </authorList>
    </citation>
    <scope>NUCLEOTIDE SEQUENCE</scope>
    <source>
        <strain evidence="2">9144</strain>
    </source>
</reference>
<keyword evidence="3" id="KW-1185">Reference proteome</keyword>
<evidence type="ECO:0000313" key="2">
    <source>
        <dbReference type="EMBL" id="KAJ7198305.1"/>
    </source>
</evidence>
<dbReference type="InterPro" id="IPR001810">
    <property type="entry name" value="F-box_dom"/>
</dbReference>
<evidence type="ECO:0000313" key="3">
    <source>
        <dbReference type="Proteomes" id="UP001219525"/>
    </source>
</evidence>
<dbReference type="EMBL" id="JARJCW010000073">
    <property type="protein sequence ID" value="KAJ7198305.1"/>
    <property type="molecule type" value="Genomic_DNA"/>
</dbReference>
<evidence type="ECO:0000259" key="1">
    <source>
        <dbReference type="PROSITE" id="PS50181"/>
    </source>
</evidence>
<gene>
    <name evidence="2" type="ORF">GGX14DRAFT_470138</name>
</gene>
<sequence length="478" mass="52322">MFTNLPLELQHKVGNSLARADVKQARLVCKDFRNVLDDVFFSFFAIALDRLEAESHVAALQAIAGGSTGWSRHAKTLDIGPLNSAKEDLGPETDLSDAEVKIFLAAAIKSMGNVRNVKWKLAKYDPDWVTEAVSESLRLLPFLEVLDVTINAILRLPLPQISGLKVLHIVNPFPGQIGAMGRGRRRRIGKPQPLTSLDPSLIVQPVAQMISTSPALTEFHLTGPGYCSDIWSLLRTVPIRLTELKANILTSDLLAYLGSYSGLEALAFKHVFPVEGENLDHLAAVFFDTVLPCHSGSLKSLSILSGRAGRWCFRPQVADIISQLKKLETLELTFDPVNPTIRFDLEETADAEDVDTVVALLNTLPALPSLRSVGLYPFEYGHRRTGCVVDNSVLYSVQAEIAIAAAVQNFRSTDLGSSAVVHLEDEGSYVLRPVELEEGRLSEKQTFADIVSGTDKLFAYQKLLSPGTPHSASRTRST</sequence>
<comment type="caution">
    <text evidence="2">The sequence shown here is derived from an EMBL/GenBank/DDBJ whole genome shotgun (WGS) entry which is preliminary data.</text>
</comment>
<dbReference type="AlphaFoldDB" id="A0AAD6V1H6"/>
<name>A0AAD6V1H6_9AGAR</name>
<dbReference type="SUPFAM" id="SSF52047">
    <property type="entry name" value="RNI-like"/>
    <property type="match status" value="1"/>
</dbReference>
<organism evidence="2 3">
    <name type="scientific">Mycena pura</name>
    <dbReference type="NCBI Taxonomy" id="153505"/>
    <lineage>
        <taxon>Eukaryota</taxon>
        <taxon>Fungi</taxon>
        <taxon>Dikarya</taxon>
        <taxon>Basidiomycota</taxon>
        <taxon>Agaricomycotina</taxon>
        <taxon>Agaricomycetes</taxon>
        <taxon>Agaricomycetidae</taxon>
        <taxon>Agaricales</taxon>
        <taxon>Marasmiineae</taxon>
        <taxon>Mycenaceae</taxon>
        <taxon>Mycena</taxon>
    </lineage>
</organism>
<protein>
    <recommendedName>
        <fullName evidence="1">F-box domain-containing protein</fullName>
    </recommendedName>
</protein>
<dbReference type="Proteomes" id="UP001219525">
    <property type="component" value="Unassembled WGS sequence"/>
</dbReference>
<feature type="domain" description="F-box" evidence="1">
    <location>
        <begin position="1"/>
        <end position="47"/>
    </location>
</feature>
<proteinExistence type="predicted"/>
<accession>A0AAD6V1H6</accession>